<evidence type="ECO:0000313" key="2">
    <source>
        <dbReference type="EMBL" id="JAC27216.1"/>
    </source>
</evidence>
<organism evidence="2">
    <name type="scientific">Amblyomma parvum</name>
    <name type="common">South American tick</name>
    <dbReference type="NCBI Taxonomy" id="251391"/>
    <lineage>
        <taxon>Eukaryota</taxon>
        <taxon>Metazoa</taxon>
        <taxon>Ecdysozoa</taxon>
        <taxon>Arthropoda</taxon>
        <taxon>Chelicerata</taxon>
        <taxon>Arachnida</taxon>
        <taxon>Acari</taxon>
        <taxon>Parasitiformes</taxon>
        <taxon>Ixodida</taxon>
        <taxon>Ixodoidea</taxon>
        <taxon>Ixodidae</taxon>
        <taxon>Amblyomminae</taxon>
        <taxon>Amblyomma</taxon>
    </lineage>
</organism>
<reference evidence="2" key="1">
    <citation type="submission" date="2014-03" db="EMBL/GenBank/DDBJ databases">
        <title>The sialotranscriptome of Amblyomma triste, Amblyomma parvum and Amblyomma cajennense ticks, uncovered by 454-based RNA-seq.</title>
        <authorList>
            <person name="Garcia G.R."/>
            <person name="Gardinassi L.G."/>
            <person name="Ribeiro J.M."/>
            <person name="Anatrielo E."/>
            <person name="Ferreira B.R."/>
            <person name="Moreira H.N."/>
            <person name="Mafra C."/>
            <person name="Olegario M.M."/>
            <person name="Szabo P.J."/>
            <person name="Miranda-Santos I.K."/>
            <person name="Maruyama S.R."/>
        </authorList>
    </citation>
    <scope>NUCLEOTIDE SEQUENCE</scope>
    <source>
        <strain evidence="2">Araguapaz</strain>
        <tissue evidence="2">Salivary glands</tissue>
    </source>
</reference>
<evidence type="ECO:0000256" key="1">
    <source>
        <dbReference type="SAM" id="SignalP"/>
    </source>
</evidence>
<accession>A0A023FZB0</accession>
<proteinExistence type="evidence at transcript level"/>
<sequence length="149" mass="16413">MQMVSPAVILWGSLMFFHSTLAITEQPDSGEYEESGEYEYSDEEENCTESRIKPLCLSVMRFGNITVTNATYGNNETVYHSQLTGNWSGHSMCLMPCNPLHPLPCESLEGGNCTCIPRNDYPSVGVCAMANVCLGNDDYNTTGLYVSSK</sequence>
<dbReference type="EMBL" id="GBBL01000104">
    <property type="protein sequence ID" value="JAC27216.1"/>
    <property type="molecule type" value="mRNA"/>
</dbReference>
<feature type="signal peptide" evidence="1">
    <location>
        <begin position="1"/>
        <end position="22"/>
    </location>
</feature>
<keyword evidence="1" id="KW-0732">Signal</keyword>
<name>A0A023FZB0_AMBPA</name>
<feature type="chain" id="PRO_5001517817" evidence="1">
    <location>
        <begin position="23"/>
        <end position="149"/>
    </location>
</feature>
<protein>
    <submittedName>
        <fullName evidence="2">Putative secreted protein</fullName>
    </submittedName>
</protein>
<dbReference type="AlphaFoldDB" id="A0A023FZB0"/>